<dbReference type="Gene3D" id="2.60.40.790">
    <property type="match status" value="1"/>
</dbReference>
<organism evidence="2">
    <name type="scientific">freshwater metagenome</name>
    <dbReference type="NCBI Taxonomy" id="449393"/>
    <lineage>
        <taxon>unclassified sequences</taxon>
        <taxon>metagenomes</taxon>
        <taxon>ecological metagenomes</taxon>
    </lineage>
</organism>
<dbReference type="InterPro" id="IPR002068">
    <property type="entry name" value="A-crystallin/Hsp20_dom"/>
</dbReference>
<dbReference type="PROSITE" id="PS01031">
    <property type="entry name" value="SHSP"/>
    <property type="match status" value="1"/>
</dbReference>
<sequence>MRSREGDLFANFERVRREMDELFGGVLDRGLHGRTHRSGFEPAVDVFCETPADGEPRVVVHAELAGIDPDRVALEIRGKELVLAGSRAAGEAEGRAYQQVEIGTGAFRRSVPLGVEVHTDRARATYRDGILRVELPIKDDDAPSDPAPDEAGS</sequence>
<protein>
    <submittedName>
        <fullName evidence="2">Unannotated protein</fullName>
    </submittedName>
</protein>
<evidence type="ECO:0000313" key="2">
    <source>
        <dbReference type="EMBL" id="CAB4909664.1"/>
    </source>
</evidence>
<feature type="domain" description="SHSP" evidence="1">
    <location>
        <begin position="35"/>
        <end position="152"/>
    </location>
</feature>
<dbReference type="EMBL" id="CAFBMK010000050">
    <property type="protein sequence ID" value="CAB4909664.1"/>
    <property type="molecule type" value="Genomic_DNA"/>
</dbReference>
<dbReference type="CDD" id="cd06464">
    <property type="entry name" value="ACD_sHsps-like"/>
    <property type="match status" value="1"/>
</dbReference>
<evidence type="ECO:0000259" key="1">
    <source>
        <dbReference type="PROSITE" id="PS01031"/>
    </source>
</evidence>
<dbReference type="InterPro" id="IPR008978">
    <property type="entry name" value="HSP20-like_chaperone"/>
</dbReference>
<proteinExistence type="predicted"/>
<gene>
    <name evidence="2" type="ORF">UFOPK3564_01142</name>
</gene>
<dbReference type="SUPFAM" id="SSF49764">
    <property type="entry name" value="HSP20-like chaperones"/>
    <property type="match status" value="1"/>
</dbReference>
<name>A0A6J7GR57_9ZZZZ</name>
<reference evidence="2" key="1">
    <citation type="submission" date="2020-05" db="EMBL/GenBank/DDBJ databases">
        <authorList>
            <person name="Chiriac C."/>
            <person name="Salcher M."/>
            <person name="Ghai R."/>
            <person name="Kavagutti S V."/>
        </authorList>
    </citation>
    <scope>NUCLEOTIDE SEQUENCE</scope>
</reference>
<dbReference type="Pfam" id="PF00011">
    <property type="entry name" value="HSP20"/>
    <property type="match status" value="1"/>
</dbReference>
<dbReference type="AlphaFoldDB" id="A0A6J7GR57"/>
<accession>A0A6J7GR57</accession>